<dbReference type="SUPFAM" id="SSF69318">
    <property type="entry name" value="Integrin alpha N-terminal domain"/>
    <property type="match status" value="1"/>
</dbReference>
<evidence type="ECO:0000313" key="2">
    <source>
        <dbReference type="Proteomes" id="UP000663866"/>
    </source>
</evidence>
<dbReference type="InterPro" id="IPR028994">
    <property type="entry name" value="Integrin_alpha_N"/>
</dbReference>
<name>A0A821IA95_9BILA</name>
<comment type="caution">
    <text evidence="1">The sequence shown here is derived from an EMBL/GenBank/DDBJ whole genome shotgun (WGS) entry which is preliminary data.</text>
</comment>
<feature type="non-terminal residue" evidence="1">
    <location>
        <position position="80"/>
    </location>
</feature>
<organism evidence="1 2">
    <name type="scientific">Rotaria magnacalcarata</name>
    <dbReference type="NCBI Taxonomy" id="392030"/>
    <lineage>
        <taxon>Eukaryota</taxon>
        <taxon>Metazoa</taxon>
        <taxon>Spiralia</taxon>
        <taxon>Gnathifera</taxon>
        <taxon>Rotifera</taxon>
        <taxon>Eurotatoria</taxon>
        <taxon>Bdelloidea</taxon>
        <taxon>Philodinida</taxon>
        <taxon>Philodinidae</taxon>
        <taxon>Rotaria</taxon>
    </lineage>
</organism>
<reference evidence="1" key="1">
    <citation type="submission" date="2021-02" db="EMBL/GenBank/DDBJ databases">
        <authorList>
            <person name="Nowell W R."/>
        </authorList>
    </citation>
    <scope>NUCLEOTIDE SEQUENCE</scope>
</reference>
<dbReference type="EMBL" id="CAJOBG010100558">
    <property type="protein sequence ID" value="CAF4701280.1"/>
    <property type="molecule type" value="Genomic_DNA"/>
</dbReference>
<sequence>AHHLVCADFDKDGDDEFLVALRGPWPNQGVYFYKPIDISRGLFAKWKVSDDSAARIAVADFDNDGFLDFATISYNVPGYY</sequence>
<evidence type="ECO:0008006" key="3">
    <source>
        <dbReference type="Google" id="ProtNLM"/>
    </source>
</evidence>
<evidence type="ECO:0000313" key="1">
    <source>
        <dbReference type="EMBL" id="CAF4701280.1"/>
    </source>
</evidence>
<dbReference type="AlphaFoldDB" id="A0A821IA95"/>
<dbReference type="Proteomes" id="UP000663866">
    <property type="component" value="Unassembled WGS sequence"/>
</dbReference>
<accession>A0A821IA95</accession>
<protein>
    <recommendedName>
        <fullName evidence="3">VCBS repeat-containing protein</fullName>
    </recommendedName>
</protein>
<gene>
    <name evidence="1" type="ORF">OVN521_LOCUS48409</name>
</gene>
<feature type="non-terminal residue" evidence="1">
    <location>
        <position position="1"/>
    </location>
</feature>
<proteinExistence type="predicted"/>
<keyword evidence="2" id="KW-1185">Reference proteome</keyword>